<evidence type="ECO:0008006" key="3">
    <source>
        <dbReference type="Google" id="ProtNLM"/>
    </source>
</evidence>
<dbReference type="RefSeq" id="WP_317771325.1">
    <property type="nucleotide sequence ID" value="NZ_JAWMAJ010000034.1"/>
</dbReference>
<sequence>MSSFRYWGGGFLRGRYGVEVPKTSWWPAVVRDGVERAPTITVLVPEGDSVVPTTA</sequence>
<gene>
    <name evidence="1" type="ORF">R5A26_12975</name>
</gene>
<dbReference type="EMBL" id="JAWMAJ010000034">
    <property type="protein sequence ID" value="MDV7216860.1"/>
    <property type="molecule type" value="Genomic_DNA"/>
</dbReference>
<evidence type="ECO:0000313" key="2">
    <source>
        <dbReference type="Proteomes" id="UP001187346"/>
    </source>
</evidence>
<dbReference type="Proteomes" id="UP001187346">
    <property type="component" value="Unassembled WGS sequence"/>
</dbReference>
<organism evidence="1 2">
    <name type="scientific">Streptomyces prunicolor</name>
    <dbReference type="NCBI Taxonomy" id="67348"/>
    <lineage>
        <taxon>Bacteria</taxon>
        <taxon>Bacillati</taxon>
        <taxon>Actinomycetota</taxon>
        <taxon>Actinomycetes</taxon>
        <taxon>Kitasatosporales</taxon>
        <taxon>Streptomycetaceae</taxon>
        <taxon>Streptomyces</taxon>
    </lineage>
</organism>
<reference evidence="1 2" key="1">
    <citation type="submission" date="2023-10" db="EMBL/GenBank/DDBJ databases">
        <title>Characterization of rhizosphere-enriched actinobacteria from wheat plants lab-grown on chernevaya soil.</title>
        <authorList>
            <person name="Tikhonova E.N."/>
            <person name="Konopkin A."/>
            <person name="Kravchenko I.K."/>
        </authorList>
    </citation>
    <scope>NUCLEOTIDE SEQUENCE [LARGE SCALE GENOMIC DNA]</scope>
    <source>
        <strain evidence="1 2">RR29</strain>
    </source>
</reference>
<name>A0ABU4FC52_9ACTN</name>
<keyword evidence="2" id="KW-1185">Reference proteome</keyword>
<proteinExistence type="predicted"/>
<evidence type="ECO:0000313" key="1">
    <source>
        <dbReference type="EMBL" id="MDV7216860.1"/>
    </source>
</evidence>
<protein>
    <recommendedName>
        <fullName evidence="3">Alpha/beta hydrolase</fullName>
    </recommendedName>
</protein>
<accession>A0ABU4FC52</accession>
<comment type="caution">
    <text evidence="1">The sequence shown here is derived from an EMBL/GenBank/DDBJ whole genome shotgun (WGS) entry which is preliminary data.</text>
</comment>